<dbReference type="SUPFAM" id="SSF110849">
    <property type="entry name" value="ParB/Sulfiredoxin"/>
    <property type="match status" value="1"/>
</dbReference>
<evidence type="ECO:0000313" key="1">
    <source>
        <dbReference type="EMBL" id="SFZ93484.1"/>
    </source>
</evidence>
<keyword evidence="2" id="KW-1185">Reference proteome</keyword>
<evidence type="ECO:0000313" key="2">
    <source>
        <dbReference type="Proteomes" id="UP000182034"/>
    </source>
</evidence>
<proteinExistence type="predicted"/>
<dbReference type="Pfam" id="PF07505">
    <property type="entry name" value="DUF5131"/>
    <property type="match status" value="1"/>
</dbReference>
<dbReference type="Proteomes" id="UP000182034">
    <property type="component" value="Unassembled WGS sequence"/>
</dbReference>
<reference evidence="2" key="1">
    <citation type="submission" date="2016-10" db="EMBL/GenBank/DDBJ databases">
        <authorList>
            <person name="Varghese N."/>
            <person name="Submissions S."/>
        </authorList>
    </citation>
    <scope>NUCLEOTIDE SEQUENCE [LARGE SCALE GENOMIC DNA]</scope>
    <source>
        <strain evidence="2">SUR2</strain>
    </source>
</reference>
<gene>
    <name evidence="1" type="ORF">SAMN05216324_10597</name>
</gene>
<dbReference type="RefSeq" id="WP_072409096.1">
    <property type="nucleotide sequence ID" value="NZ_FPKW01000005.1"/>
</dbReference>
<dbReference type="STRING" id="1612149.SAMN05216324_10597"/>
<dbReference type="OrthoDB" id="5944985at2"/>
<dbReference type="EMBL" id="FPKW01000005">
    <property type="protein sequence ID" value="SFZ93484.1"/>
    <property type="molecule type" value="Genomic_DNA"/>
</dbReference>
<accession>A0A1K2IM02</accession>
<sequence length="510" mass="59809">MEKSKNKTFTKWNILFEFFNKQGGKHNKKEYDNEKFNQILNAPYTWEDDRLVFMDKKLDLFNSLLALLPIPNGKIDEVKAFMEIFKVMNDTPKHTYYVIIKHFKETYLQYTDLIDFSDNIITGLLIDRVACLHDIDSFLQIPSKYKCLYVDYINYIEHIDFDKFDNKIDWVEINWNENKPITEDSLQTIKKLKQDCENYNIPFYFKGWGKSENNPNPDDPTLNPAHRYYNKAGCMLDGRIYYYDPITKKAASTIKLFEDDYYIMEEYNGLHTIWELKSYLPLMKSELFELLKENISKNGLNDPILYYLTSDNRKIVIEGHTRLKVCIDLSIKDFPTKEITEDFNSLEDIQLWMLKHQFQRRNLSSIERLELAYQSKDIIEKRAKQNLSKAGKKDTIVSIDTNLEIANLAGVGKTTVVSYSNVIKNGSPKIIDKMKKGELTISGAFNRIKDKPSKTDKINTEIIYLKSFDEGMEFINNKIIEGIIVLKTEDQINKLTSIQKAKFGILILHQ</sequence>
<organism evidence="1 2">
    <name type="scientific">Chryseobacterium limigenitum</name>
    <dbReference type="NCBI Taxonomy" id="1612149"/>
    <lineage>
        <taxon>Bacteria</taxon>
        <taxon>Pseudomonadati</taxon>
        <taxon>Bacteroidota</taxon>
        <taxon>Flavobacteriia</taxon>
        <taxon>Flavobacteriales</taxon>
        <taxon>Weeksellaceae</taxon>
        <taxon>Chryseobacterium group</taxon>
        <taxon>Chryseobacterium</taxon>
    </lineage>
</organism>
<dbReference type="Gene3D" id="3.90.1530.10">
    <property type="entry name" value="Conserved hypothetical protein from pyrococcus furiosus pfu- 392566-001, ParB domain"/>
    <property type="match status" value="1"/>
</dbReference>
<dbReference type="InterPro" id="IPR011101">
    <property type="entry name" value="DUF5131"/>
</dbReference>
<dbReference type="AlphaFoldDB" id="A0A1K2IM02"/>
<name>A0A1K2IM02_9FLAO</name>
<protein>
    <submittedName>
        <fullName evidence="1">Phage protein Gp37/Gp68</fullName>
    </submittedName>
</protein>
<dbReference type="InterPro" id="IPR036086">
    <property type="entry name" value="ParB/Sulfiredoxin_sf"/>
</dbReference>